<dbReference type="Gene3D" id="2.40.50.100">
    <property type="match status" value="1"/>
</dbReference>
<dbReference type="InterPro" id="IPR058636">
    <property type="entry name" value="Beta-barrel_YknX"/>
</dbReference>
<feature type="coiled-coil region" evidence="4">
    <location>
        <begin position="101"/>
        <end position="166"/>
    </location>
</feature>
<evidence type="ECO:0000259" key="6">
    <source>
        <dbReference type="Pfam" id="PF25967"/>
    </source>
</evidence>
<dbReference type="Proteomes" id="UP000247099">
    <property type="component" value="Unassembled WGS sequence"/>
</dbReference>
<organism evidence="8 9">
    <name type="scientific">Coraliomargarita sinensis</name>
    <dbReference type="NCBI Taxonomy" id="2174842"/>
    <lineage>
        <taxon>Bacteria</taxon>
        <taxon>Pseudomonadati</taxon>
        <taxon>Verrucomicrobiota</taxon>
        <taxon>Opitutia</taxon>
        <taxon>Puniceicoccales</taxon>
        <taxon>Coraliomargaritaceae</taxon>
        <taxon>Coraliomargarita</taxon>
    </lineage>
</organism>
<evidence type="ECO:0000256" key="2">
    <source>
        <dbReference type="ARBA" id="ARBA00009477"/>
    </source>
</evidence>
<evidence type="ECO:0000313" key="9">
    <source>
        <dbReference type="Proteomes" id="UP000247099"/>
    </source>
</evidence>
<comment type="subcellular location">
    <subcellularLocation>
        <location evidence="1">Cell envelope</location>
    </subcellularLocation>
</comment>
<proteinExistence type="inferred from homology"/>
<keyword evidence="9" id="KW-1185">Reference proteome</keyword>
<dbReference type="Pfam" id="PF25967">
    <property type="entry name" value="RND-MFP_C"/>
    <property type="match status" value="1"/>
</dbReference>
<dbReference type="InterPro" id="IPR058627">
    <property type="entry name" value="MdtA-like_C"/>
</dbReference>
<sequence length="362" mass="40156">MKRLLIILLVLALFGGGGYFVYQKIKEVQPESGPPIRTDTAERRDLESVVTATGEVMPLLSSIVKSEISGRIKRISVEEGDEVVRGQTLLELDPTSLQTQVNEAERSLEAEQLRLDKSKRNYERLKELYEKKFVGEQDFLDAETDYDLAKLNLEIAQSRLEDAQEDLSKTVIVAPHDGVLTLLDVVEGEVISGATSVSNGTELMTIAQLRELYMEANINEVDVERLSVGQTARLTFDAIPDYEIEGQIGDIALSARRDGDVRVFPIEVLFSAKDNRVRPGISATVDIPIKSVEGAVSVLLSAVFFTEDDSNTLVYVKENESWRPRDVSVGINNLQHAEIKSGLEIGDEVALSRPSEYRDGDE</sequence>
<comment type="caution">
    <text evidence="8">The sequence shown here is derived from an EMBL/GenBank/DDBJ whole genome shotgun (WGS) entry which is preliminary data.</text>
</comment>
<dbReference type="NCBIfam" id="TIGR01730">
    <property type="entry name" value="RND_mfp"/>
    <property type="match status" value="1"/>
</dbReference>
<comment type="similarity">
    <text evidence="2">Belongs to the membrane fusion protein (MFP) (TC 8.A.1) family.</text>
</comment>
<keyword evidence="3" id="KW-0813">Transport</keyword>
<dbReference type="InParanoid" id="A0A317ZHI3"/>
<dbReference type="AlphaFoldDB" id="A0A317ZHI3"/>
<evidence type="ECO:0000313" key="8">
    <source>
        <dbReference type="EMBL" id="PXA05164.1"/>
    </source>
</evidence>
<dbReference type="InterPro" id="IPR006143">
    <property type="entry name" value="RND_pump_MFP"/>
</dbReference>
<dbReference type="GO" id="GO:1990281">
    <property type="term" value="C:efflux pump complex"/>
    <property type="evidence" value="ECO:0007669"/>
    <property type="project" value="TreeGrafter"/>
</dbReference>
<dbReference type="Gene3D" id="2.40.30.170">
    <property type="match status" value="1"/>
</dbReference>
<dbReference type="RefSeq" id="WP_110130165.1">
    <property type="nucleotide sequence ID" value="NZ_QHJQ01000002.1"/>
</dbReference>
<evidence type="ECO:0000256" key="4">
    <source>
        <dbReference type="SAM" id="Coils"/>
    </source>
</evidence>
<dbReference type="OrthoDB" id="9777308at2"/>
<feature type="domain" description="YknX-like beta-barrel" evidence="7">
    <location>
        <begin position="214"/>
        <end position="287"/>
    </location>
</feature>
<reference evidence="8 9" key="1">
    <citation type="submission" date="2018-05" db="EMBL/GenBank/DDBJ databases">
        <title>Coraliomargarita sinensis sp. nov., isolated from a marine solar saltern.</title>
        <authorList>
            <person name="Zhou L.Y."/>
        </authorList>
    </citation>
    <scope>NUCLEOTIDE SEQUENCE [LARGE SCALE GENOMIC DNA]</scope>
    <source>
        <strain evidence="8 9">WN38</strain>
    </source>
</reference>
<dbReference type="FunCoup" id="A0A317ZHI3">
    <property type="interactions" value="215"/>
</dbReference>
<evidence type="ECO:0000256" key="3">
    <source>
        <dbReference type="ARBA" id="ARBA00022448"/>
    </source>
</evidence>
<accession>A0A317ZHI3</accession>
<dbReference type="EMBL" id="QHJQ01000002">
    <property type="protein sequence ID" value="PXA05164.1"/>
    <property type="molecule type" value="Genomic_DNA"/>
</dbReference>
<keyword evidence="4" id="KW-0175">Coiled coil</keyword>
<gene>
    <name evidence="8" type="ORF">DDZ13_04170</name>
</gene>
<feature type="domain" description="Multidrug resistance protein MdtA-like barrel-sandwich hybrid" evidence="5">
    <location>
        <begin position="64"/>
        <end position="197"/>
    </location>
</feature>
<dbReference type="GO" id="GO:0015562">
    <property type="term" value="F:efflux transmembrane transporter activity"/>
    <property type="evidence" value="ECO:0007669"/>
    <property type="project" value="InterPro"/>
</dbReference>
<dbReference type="Gene3D" id="2.40.420.20">
    <property type="match status" value="1"/>
</dbReference>
<name>A0A317ZHI3_9BACT</name>
<dbReference type="Gene3D" id="1.10.287.470">
    <property type="entry name" value="Helix hairpin bin"/>
    <property type="match status" value="1"/>
</dbReference>
<dbReference type="SUPFAM" id="SSF111369">
    <property type="entry name" value="HlyD-like secretion proteins"/>
    <property type="match status" value="1"/>
</dbReference>
<dbReference type="PANTHER" id="PTHR30469">
    <property type="entry name" value="MULTIDRUG RESISTANCE PROTEIN MDTA"/>
    <property type="match status" value="1"/>
</dbReference>
<dbReference type="Pfam" id="PF25990">
    <property type="entry name" value="Beta-barrel_YknX"/>
    <property type="match status" value="1"/>
</dbReference>
<dbReference type="InterPro" id="IPR058625">
    <property type="entry name" value="MdtA-like_BSH"/>
</dbReference>
<evidence type="ECO:0000256" key="1">
    <source>
        <dbReference type="ARBA" id="ARBA00004196"/>
    </source>
</evidence>
<evidence type="ECO:0000259" key="5">
    <source>
        <dbReference type="Pfam" id="PF25917"/>
    </source>
</evidence>
<feature type="domain" description="Multidrug resistance protein MdtA-like C-terminal permuted SH3" evidence="6">
    <location>
        <begin position="300"/>
        <end position="352"/>
    </location>
</feature>
<protein>
    <submittedName>
        <fullName evidence="8">Uncharacterized protein</fullName>
    </submittedName>
</protein>
<dbReference type="Pfam" id="PF25917">
    <property type="entry name" value="BSH_RND"/>
    <property type="match status" value="1"/>
</dbReference>
<evidence type="ECO:0000259" key="7">
    <source>
        <dbReference type="Pfam" id="PF25990"/>
    </source>
</evidence>
<dbReference type="PANTHER" id="PTHR30469:SF33">
    <property type="entry name" value="SLR1207 PROTEIN"/>
    <property type="match status" value="1"/>
</dbReference>